<evidence type="ECO:0000256" key="8">
    <source>
        <dbReference type="ARBA" id="ARBA00047444"/>
    </source>
</evidence>
<dbReference type="AlphaFoldDB" id="A0A4P9ZJT8"/>
<dbReference type="GO" id="GO:0005737">
    <property type="term" value="C:cytoplasm"/>
    <property type="evidence" value="ECO:0007669"/>
    <property type="project" value="TreeGrafter"/>
</dbReference>
<feature type="compositionally biased region" description="Polar residues" evidence="9">
    <location>
        <begin position="30"/>
        <end position="39"/>
    </location>
</feature>
<protein>
    <submittedName>
        <fullName evidence="11">Oxoglutarate and iron-dependent oxygenase degradation C-term-domain-containing protein</fullName>
    </submittedName>
</protein>
<keyword evidence="7" id="KW-0408">Iron</keyword>
<comment type="similarity">
    <text evidence="2">Belongs to the TPA1 family.</text>
</comment>
<dbReference type="Proteomes" id="UP000268162">
    <property type="component" value="Unassembled WGS sequence"/>
</dbReference>
<dbReference type="SMART" id="SM00702">
    <property type="entry name" value="P4Hc"/>
    <property type="match status" value="1"/>
</dbReference>
<dbReference type="InterPro" id="IPR039558">
    <property type="entry name" value="TPA1/OFD1_N"/>
</dbReference>
<evidence type="ECO:0000256" key="4">
    <source>
        <dbReference type="ARBA" id="ARBA00022896"/>
    </source>
</evidence>
<name>A0A4P9ZJT8_9FUNG</name>
<accession>A0A4P9ZJT8</accession>
<sequence>MAEPAAKRPRSAPTTTKAAPAVTNRPPPATSNGSGSSDAATPVPADAQFQRAFRSTQPIQTQVTNPAALAQGQTECVAAQIPAGPFSVAVLASVFPDALLRQVRKELDSLPFQHKSNDLYEFYQSPDIATSAAQFRLPGLTQLKDIIYSPAFVQGMESLAGIRLNPNTVDLSAHKYPPGGYLLCHDDDIRQDKEGRRIAFIIYLVKETWSATADGGTLDLFDKDATDQPTDRVLSIAPKWNTFAFFEVGQTSYHQVAEVLGSDDRVSISGWLHGPLPVPVNPAQAWALVPRPLLPAPTLPLDAFITGEYLRTPSIANINQVFVDQSSIELQNFFLPSVFDQVQRALAPVNSKTTGPWSHSAQTGPANAMHYRRHTLRESETADPAILEQLHRLLTSPAFGEYLTRLTNLDDLVEASHEWRSFGPGDYTLLNDQCLEPEGLDVAARNGSKAPRESDNRWDERWQGGMHYVADKETLLTLWPKPNTLSIVFRDSGTLRFVKYVNHLAKMSRTEFSATYFEKS</sequence>
<dbReference type="InterPro" id="IPR006620">
    <property type="entry name" value="Pro_4_hyd_alph"/>
</dbReference>
<evidence type="ECO:0000259" key="10">
    <source>
        <dbReference type="PROSITE" id="PS51471"/>
    </source>
</evidence>
<dbReference type="Pfam" id="PF13661">
    <property type="entry name" value="2OG-FeII_Oxy_4"/>
    <property type="match status" value="1"/>
</dbReference>
<feature type="compositionally biased region" description="Low complexity" evidence="9">
    <location>
        <begin position="12"/>
        <end position="23"/>
    </location>
</feature>
<feature type="region of interest" description="Disordered" evidence="9">
    <location>
        <begin position="1"/>
        <end position="42"/>
    </location>
</feature>
<keyword evidence="4" id="KW-0847">Vitamin C</keyword>
<organism evidence="11 12">
    <name type="scientific">Dimargaris cristalligena</name>
    <dbReference type="NCBI Taxonomy" id="215637"/>
    <lineage>
        <taxon>Eukaryota</taxon>
        <taxon>Fungi</taxon>
        <taxon>Fungi incertae sedis</taxon>
        <taxon>Zoopagomycota</taxon>
        <taxon>Kickxellomycotina</taxon>
        <taxon>Dimargaritomycetes</taxon>
        <taxon>Dimargaritales</taxon>
        <taxon>Dimargaritaceae</taxon>
        <taxon>Dimargaris</taxon>
    </lineage>
</organism>
<evidence type="ECO:0000256" key="2">
    <source>
        <dbReference type="ARBA" id="ARBA00007443"/>
    </source>
</evidence>
<keyword evidence="12" id="KW-1185">Reference proteome</keyword>
<dbReference type="Gene3D" id="2.60.120.620">
    <property type="entry name" value="q2cbj1_9rhob like domain"/>
    <property type="match status" value="2"/>
</dbReference>
<dbReference type="PROSITE" id="PS51471">
    <property type="entry name" value="FE2OG_OXY"/>
    <property type="match status" value="1"/>
</dbReference>
<dbReference type="InterPro" id="IPR005123">
    <property type="entry name" value="Oxoglu/Fe-dep_dioxygenase_dom"/>
</dbReference>
<evidence type="ECO:0000256" key="6">
    <source>
        <dbReference type="ARBA" id="ARBA00023002"/>
    </source>
</evidence>
<reference evidence="12" key="1">
    <citation type="journal article" date="2018" name="Nat. Microbiol.">
        <title>Leveraging single-cell genomics to expand the fungal tree of life.</title>
        <authorList>
            <person name="Ahrendt S.R."/>
            <person name="Quandt C.A."/>
            <person name="Ciobanu D."/>
            <person name="Clum A."/>
            <person name="Salamov A."/>
            <person name="Andreopoulos B."/>
            <person name="Cheng J.F."/>
            <person name="Woyke T."/>
            <person name="Pelin A."/>
            <person name="Henrissat B."/>
            <person name="Reynolds N.K."/>
            <person name="Benny G.L."/>
            <person name="Smith M.E."/>
            <person name="James T.Y."/>
            <person name="Grigoriev I.V."/>
        </authorList>
    </citation>
    <scope>NUCLEOTIDE SEQUENCE [LARGE SCALE GENOMIC DNA]</scope>
    <source>
        <strain evidence="12">RSA 468</strain>
    </source>
</reference>
<feature type="domain" description="Fe2OG dioxygenase" evidence="10">
    <location>
        <begin position="165"/>
        <end position="274"/>
    </location>
</feature>
<evidence type="ECO:0000313" key="11">
    <source>
        <dbReference type="EMBL" id="RKP33497.1"/>
    </source>
</evidence>
<evidence type="ECO:0000313" key="12">
    <source>
        <dbReference type="Proteomes" id="UP000268162"/>
    </source>
</evidence>
<dbReference type="GO" id="GO:0005506">
    <property type="term" value="F:iron ion binding"/>
    <property type="evidence" value="ECO:0007669"/>
    <property type="project" value="InterPro"/>
</dbReference>
<dbReference type="STRING" id="215637.A0A4P9ZJT8"/>
<gene>
    <name evidence="11" type="ORF">BJ085DRAFT_23584</name>
</gene>
<evidence type="ECO:0000256" key="3">
    <source>
        <dbReference type="ARBA" id="ARBA00022723"/>
    </source>
</evidence>
<dbReference type="Pfam" id="PF10637">
    <property type="entry name" value="Ofd1_CTDD"/>
    <property type="match status" value="1"/>
</dbReference>
<dbReference type="GO" id="GO:0006449">
    <property type="term" value="P:regulation of translational termination"/>
    <property type="evidence" value="ECO:0007669"/>
    <property type="project" value="TreeGrafter"/>
</dbReference>
<keyword evidence="5" id="KW-0223">Dioxygenase</keyword>
<dbReference type="InterPro" id="IPR051842">
    <property type="entry name" value="uS12_prolyl_hydroxylase"/>
</dbReference>
<keyword evidence="3" id="KW-0479">Metal-binding</keyword>
<dbReference type="GO" id="GO:0031543">
    <property type="term" value="F:peptidyl-proline dioxygenase activity"/>
    <property type="evidence" value="ECO:0007669"/>
    <property type="project" value="UniProtKB-ARBA"/>
</dbReference>
<comment type="cofactor">
    <cofactor evidence="1">
        <name>L-ascorbate</name>
        <dbReference type="ChEBI" id="CHEBI:38290"/>
    </cofactor>
</comment>
<dbReference type="EMBL" id="ML003809">
    <property type="protein sequence ID" value="RKP33497.1"/>
    <property type="molecule type" value="Genomic_DNA"/>
</dbReference>
<keyword evidence="6" id="KW-0560">Oxidoreductase</keyword>
<evidence type="ECO:0000256" key="7">
    <source>
        <dbReference type="ARBA" id="ARBA00023004"/>
    </source>
</evidence>
<proteinExistence type="inferred from homology"/>
<dbReference type="PANTHER" id="PTHR12117:SF0">
    <property type="entry name" value="PROLYL 3-HYDROXYLASE OGFOD1"/>
    <property type="match status" value="1"/>
</dbReference>
<evidence type="ECO:0000256" key="9">
    <source>
        <dbReference type="SAM" id="MobiDB-lite"/>
    </source>
</evidence>
<evidence type="ECO:0000256" key="5">
    <source>
        <dbReference type="ARBA" id="ARBA00022964"/>
    </source>
</evidence>
<dbReference type="InterPro" id="IPR019601">
    <property type="entry name" value="Oxoglutarate/Fe-dep_Oase_C"/>
</dbReference>
<dbReference type="PANTHER" id="PTHR12117">
    <property type="entry name" value="HISTONE ACETYLTRANSFERASE COMPLEX"/>
    <property type="match status" value="1"/>
</dbReference>
<evidence type="ECO:0000256" key="1">
    <source>
        <dbReference type="ARBA" id="ARBA00001961"/>
    </source>
</evidence>
<dbReference type="GO" id="GO:0031418">
    <property type="term" value="F:L-ascorbic acid binding"/>
    <property type="evidence" value="ECO:0007669"/>
    <property type="project" value="UniProtKB-KW"/>
</dbReference>
<comment type="catalytic activity">
    <reaction evidence="8">
        <text>[ribosomal protein uS12]-L-proline + 2-oxoglutarate + O2 = [ribosomal protein uS12]-(3S)-3-hydroxy-L-proline + succinate + CO2</text>
        <dbReference type="Rhea" id="RHEA:54156"/>
        <dbReference type="Rhea" id="RHEA-COMP:13816"/>
        <dbReference type="Rhea" id="RHEA-COMP:13818"/>
        <dbReference type="ChEBI" id="CHEBI:15379"/>
        <dbReference type="ChEBI" id="CHEBI:16526"/>
        <dbReference type="ChEBI" id="CHEBI:16810"/>
        <dbReference type="ChEBI" id="CHEBI:30031"/>
        <dbReference type="ChEBI" id="CHEBI:50342"/>
        <dbReference type="ChEBI" id="CHEBI:85428"/>
    </reaction>
</comment>